<keyword evidence="3 6" id="KW-1133">Transmembrane helix</keyword>
<gene>
    <name evidence="8" type="ORF">ELQ92_03200</name>
</gene>
<dbReference type="AlphaFoldDB" id="A0A3S4AVH5"/>
<keyword evidence="2 6" id="KW-0812">Transmembrane</keyword>
<dbReference type="Proteomes" id="UP000288603">
    <property type="component" value="Unassembled WGS sequence"/>
</dbReference>
<dbReference type="GO" id="GO:0016020">
    <property type="term" value="C:membrane"/>
    <property type="evidence" value="ECO:0007669"/>
    <property type="project" value="UniProtKB-SubCell"/>
</dbReference>
<feature type="region of interest" description="Disordered" evidence="5">
    <location>
        <begin position="1"/>
        <end position="121"/>
    </location>
</feature>
<feature type="compositionally biased region" description="Pro residues" evidence="5">
    <location>
        <begin position="7"/>
        <end position="22"/>
    </location>
</feature>
<feature type="transmembrane region" description="Helical" evidence="6">
    <location>
        <begin position="144"/>
        <end position="162"/>
    </location>
</feature>
<accession>A0A3S4AVH5</accession>
<evidence type="ECO:0000256" key="1">
    <source>
        <dbReference type="ARBA" id="ARBA00004141"/>
    </source>
</evidence>
<dbReference type="OrthoDB" id="2004788at2"/>
<feature type="domain" description="TM2" evidence="7">
    <location>
        <begin position="140"/>
        <end position="187"/>
    </location>
</feature>
<keyword evidence="4 6" id="KW-0472">Membrane</keyword>
<organism evidence="8 9">
    <name type="scientific">Labedella populi</name>
    <dbReference type="NCBI Taxonomy" id="2498850"/>
    <lineage>
        <taxon>Bacteria</taxon>
        <taxon>Bacillati</taxon>
        <taxon>Actinomycetota</taxon>
        <taxon>Actinomycetes</taxon>
        <taxon>Micrococcales</taxon>
        <taxon>Microbacteriaceae</taxon>
        <taxon>Labedella</taxon>
    </lineage>
</organism>
<dbReference type="RefSeq" id="WP_128497519.1">
    <property type="nucleotide sequence ID" value="NZ_RZNC01000001.1"/>
</dbReference>
<keyword evidence="9" id="KW-1185">Reference proteome</keyword>
<protein>
    <submittedName>
        <fullName evidence="8">NINE protein</fullName>
    </submittedName>
</protein>
<dbReference type="EMBL" id="RZNC01000001">
    <property type="protein sequence ID" value="RWZ68248.1"/>
    <property type="molecule type" value="Genomic_DNA"/>
</dbReference>
<evidence type="ECO:0000256" key="2">
    <source>
        <dbReference type="ARBA" id="ARBA00022692"/>
    </source>
</evidence>
<evidence type="ECO:0000256" key="5">
    <source>
        <dbReference type="SAM" id="MobiDB-lite"/>
    </source>
</evidence>
<feature type="compositionally biased region" description="Low complexity" evidence="5">
    <location>
        <begin position="44"/>
        <end position="53"/>
    </location>
</feature>
<name>A0A3S4AVH5_9MICO</name>
<evidence type="ECO:0000256" key="4">
    <source>
        <dbReference type="ARBA" id="ARBA00023136"/>
    </source>
</evidence>
<comment type="subcellular location">
    <subcellularLocation>
        <location evidence="1">Membrane</location>
        <topology evidence="1">Multi-pass membrane protein</topology>
    </subcellularLocation>
</comment>
<dbReference type="Pfam" id="PF05154">
    <property type="entry name" value="TM2"/>
    <property type="match status" value="1"/>
</dbReference>
<dbReference type="InterPro" id="IPR007829">
    <property type="entry name" value="TM2"/>
</dbReference>
<evidence type="ECO:0000256" key="6">
    <source>
        <dbReference type="SAM" id="Phobius"/>
    </source>
</evidence>
<feature type="compositionally biased region" description="Pro residues" evidence="5">
    <location>
        <begin position="81"/>
        <end position="93"/>
    </location>
</feature>
<evidence type="ECO:0000313" key="9">
    <source>
        <dbReference type="Proteomes" id="UP000288603"/>
    </source>
</evidence>
<comment type="caution">
    <text evidence="8">The sequence shown here is derived from an EMBL/GenBank/DDBJ whole genome shotgun (WGS) entry which is preliminary data.</text>
</comment>
<sequence>MSDNNQPPVPPQDPPVPPPSDAQPPFDAARPAQDTPVPPHDSAPYPGYGQGTPSTPPPGSSPYGQSSTESPSAPNSYGQAPQPPAPGEVPYPPYDANGYQQTPPFDPNAYPQQGGYGGYAGGPGYGQTPGGYNPNFDPQAKSRVVAGILGILLGAFGVHRFYLGYTGIGIAMVCITVISFGTLAIVSSIWGLIEGIMILTRSQNFQTDASGRPLRDG</sequence>
<evidence type="ECO:0000259" key="7">
    <source>
        <dbReference type="Pfam" id="PF05154"/>
    </source>
</evidence>
<evidence type="ECO:0000313" key="8">
    <source>
        <dbReference type="EMBL" id="RWZ68248.1"/>
    </source>
</evidence>
<evidence type="ECO:0000256" key="3">
    <source>
        <dbReference type="ARBA" id="ARBA00022989"/>
    </source>
</evidence>
<reference evidence="8 9" key="1">
    <citation type="submission" date="2018-12" db="EMBL/GenBank/DDBJ databases">
        <authorList>
            <person name="Li F."/>
        </authorList>
    </citation>
    <scope>NUCLEOTIDE SEQUENCE [LARGE SCALE GENOMIC DNA]</scope>
    <source>
        <strain evidence="8 9">8H24J-4-2</strain>
    </source>
</reference>
<feature type="transmembrane region" description="Helical" evidence="6">
    <location>
        <begin position="168"/>
        <end position="193"/>
    </location>
</feature>
<proteinExistence type="predicted"/>